<organism evidence="1 2">
    <name type="scientific">Linum trigynum</name>
    <dbReference type="NCBI Taxonomy" id="586398"/>
    <lineage>
        <taxon>Eukaryota</taxon>
        <taxon>Viridiplantae</taxon>
        <taxon>Streptophyta</taxon>
        <taxon>Embryophyta</taxon>
        <taxon>Tracheophyta</taxon>
        <taxon>Spermatophyta</taxon>
        <taxon>Magnoliopsida</taxon>
        <taxon>eudicotyledons</taxon>
        <taxon>Gunneridae</taxon>
        <taxon>Pentapetalae</taxon>
        <taxon>rosids</taxon>
        <taxon>fabids</taxon>
        <taxon>Malpighiales</taxon>
        <taxon>Linaceae</taxon>
        <taxon>Linum</taxon>
    </lineage>
</organism>
<reference evidence="1 2" key="1">
    <citation type="submission" date="2024-04" db="EMBL/GenBank/DDBJ databases">
        <authorList>
            <person name="Fracassetti M."/>
        </authorList>
    </citation>
    <scope>NUCLEOTIDE SEQUENCE [LARGE SCALE GENOMIC DNA]</scope>
</reference>
<dbReference type="EMBL" id="OZ034813">
    <property type="protein sequence ID" value="CAL1355793.1"/>
    <property type="molecule type" value="Genomic_DNA"/>
</dbReference>
<evidence type="ECO:0000313" key="2">
    <source>
        <dbReference type="Proteomes" id="UP001497516"/>
    </source>
</evidence>
<protein>
    <submittedName>
        <fullName evidence="1">Uncharacterized protein</fullName>
    </submittedName>
</protein>
<accession>A0AAV2CJ30</accession>
<dbReference type="Proteomes" id="UP001497516">
    <property type="component" value="Chromosome 1"/>
</dbReference>
<sequence>MIIGIDENDKKGLEDFLEEEKIQNSVTFVDKNLTQYAYFTAIDIFVLNCQGTRFGGMSETVIDGETGLLHTEGRNGVADLSDHILSLGTSFGRRFKMGRRAYKRVKDEFLEETMIKRISVVLKKVSRSSTP</sequence>
<evidence type="ECO:0000313" key="1">
    <source>
        <dbReference type="EMBL" id="CAL1355793.1"/>
    </source>
</evidence>
<dbReference type="PANTHER" id="PTHR47252:SF4">
    <property type="entry name" value="GLYCOSYLTRANSFERASE"/>
    <property type="match status" value="1"/>
</dbReference>
<dbReference type="SUPFAM" id="SSF53756">
    <property type="entry name" value="UDP-Glycosyltransferase/glycogen phosphorylase"/>
    <property type="match status" value="1"/>
</dbReference>
<keyword evidence="2" id="KW-1185">Reference proteome</keyword>
<proteinExistence type="predicted"/>
<dbReference type="Gene3D" id="3.40.50.2000">
    <property type="entry name" value="Glycogen Phosphorylase B"/>
    <property type="match status" value="1"/>
</dbReference>
<dbReference type="PANTHER" id="PTHR47252">
    <property type="entry name" value="GLYCOSYLTRANSFERASE"/>
    <property type="match status" value="1"/>
</dbReference>
<name>A0AAV2CJ30_9ROSI</name>
<dbReference type="AlphaFoldDB" id="A0AAV2CJ30"/>
<gene>
    <name evidence="1" type="ORF">LTRI10_LOCUS3528</name>
</gene>